<dbReference type="EMBL" id="CAJNOK010059188">
    <property type="protein sequence ID" value="CAF1631902.1"/>
    <property type="molecule type" value="Genomic_DNA"/>
</dbReference>
<feature type="non-terminal residue" evidence="1">
    <location>
        <position position="225"/>
    </location>
</feature>
<gene>
    <name evidence="1" type="ORF">OVA965_LOCUS43766</name>
    <name evidence="2" type="ORF">TMI583_LOCUS46161</name>
</gene>
<comment type="caution">
    <text evidence="1">The sequence shown here is derived from an EMBL/GenBank/DDBJ whole genome shotgun (WGS) entry which is preliminary data.</text>
</comment>
<evidence type="ECO:0000313" key="3">
    <source>
        <dbReference type="Proteomes" id="UP000677228"/>
    </source>
</evidence>
<protein>
    <submittedName>
        <fullName evidence="1">Uncharacterized protein</fullName>
    </submittedName>
</protein>
<dbReference type="EMBL" id="CAJOBA010084924">
    <property type="protein sequence ID" value="CAF4458904.1"/>
    <property type="molecule type" value="Genomic_DNA"/>
</dbReference>
<proteinExistence type="predicted"/>
<dbReference type="Proteomes" id="UP000677228">
    <property type="component" value="Unassembled WGS sequence"/>
</dbReference>
<dbReference type="AlphaFoldDB" id="A0A8S2G5Y8"/>
<accession>A0A8S2G5Y8</accession>
<name>A0A8S2G5Y8_9BILA</name>
<reference evidence="1" key="1">
    <citation type="submission" date="2021-02" db="EMBL/GenBank/DDBJ databases">
        <authorList>
            <person name="Nowell W R."/>
        </authorList>
    </citation>
    <scope>NUCLEOTIDE SEQUENCE</scope>
</reference>
<evidence type="ECO:0000313" key="2">
    <source>
        <dbReference type="EMBL" id="CAF4458904.1"/>
    </source>
</evidence>
<dbReference type="Proteomes" id="UP000682733">
    <property type="component" value="Unassembled WGS sequence"/>
</dbReference>
<sequence>HHLGTDSSPSIAMPSEIGWNQPEIICLVPLGDLTFSDLLPSEIPLKTYNDPLQCISYMTTTKCRNIYLIILDTIDETILKLLHKLRQVVSLYLLQTGIKEIELTKYYAKLSRIFHDKRDLCNKLLNDINILLACTTTLASKYPPELLKYSTTSTTILFIRSKNFEQLSLNKLNNEQAKFIWFQFLTRAIRRLREQTNNKYEKMLATCRIQFESDTQQLDAINDFK</sequence>
<feature type="non-terminal residue" evidence="1">
    <location>
        <position position="1"/>
    </location>
</feature>
<evidence type="ECO:0000313" key="1">
    <source>
        <dbReference type="EMBL" id="CAF1631902.1"/>
    </source>
</evidence>
<organism evidence="1 3">
    <name type="scientific">Didymodactylos carnosus</name>
    <dbReference type="NCBI Taxonomy" id="1234261"/>
    <lineage>
        <taxon>Eukaryota</taxon>
        <taxon>Metazoa</taxon>
        <taxon>Spiralia</taxon>
        <taxon>Gnathifera</taxon>
        <taxon>Rotifera</taxon>
        <taxon>Eurotatoria</taxon>
        <taxon>Bdelloidea</taxon>
        <taxon>Philodinida</taxon>
        <taxon>Philodinidae</taxon>
        <taxon>Didymodactylos</taxon>
    </lineage>
</organism>